<proteinExistence type="predicted"/>
<feature type="domain" description="TIR" evidence="2">
    <location>
        <begin position="21"/>
        <end position="138"/>
    </location>
</feature>
<sequence>MERLRPVKDIVHLFILRNGEEDVERWVDEVVDILMKKNIHCLKEEDFTYVGENLFVSLERSINLAENVMVVLTEGFLLKNQSRYRFHLALKQSIERQVPFIPVLSFNVKPPPEIAIRECLWVDFSDGARKEDVEKIERALHPKSVTLSDIEKILLICEEKLKRAPSALILCLPQIPQFKMICSVFKEINNQNSRQEKNANYFKLEEIRSRTRSDVSGMKNVKKVIEGRKGNKFSVLNHLFILGNGEEEVERWVDEVVDILMKKNIRCVKEDCHFVGENLFVSLQRSINSAENIMVVLSEKFLTNSKNMYKFYFTLNQSIERRIPLLPVLSLNMNSPCEIDIMKCMRVNFSKSAKKEDVERIIKAIGQESVTLSEIEKCLFLCEEKLRKAPNAVKLDLRMSSLFRRVSSVFKELNNQTSCQERSDSYPRWQEIRRRSKSDASGMKNMKSVRGWGKRNPPVY</sequence>
<evidence type="ECO:0000313" key="3">
    <source>
        <dbReference type="Proteomes" id="UP000694844"/>
    </source>
</evidence>
<dbReference type="SUPFAM" id="SSF52200">
    <property type="entry name" value="Toll/Interleukin receptor TIR domain"/>
    <property type="match status" value="2"/>
</dbReference>
<gene>
    <name evidence="4 5" type="primary">LOC111118900</name>
</gene>
<evidence type="ECO:0000313" key="5">
    <source>
        <dbReference type="RefSeq" id="XP_022314308.1"/>
    </source>
</evidence>
<dbReference type="Proteomes" id="UP000694844">
    <property type="component" value="Chromosome 2"/>
</dbReference>
<evidence type="ECO:0000259" key="2">
    <source>
        <dbReference type="Pfam" id="PF13676"/>
    </source>
</evidence>
<dbReference type="GeneID" id="111118900"/>
<dbReference type="GO" id="GO:0007165">
    <property type="term" value="P:signal transduction"/>
    <property type="evidence" value="ECO:0007669"/>
    <property type="project" value="InterPro"/>
</dbReference>
<feature type="region of interest" description="Disordered" evidence="1">
    <location>
        <begin position="421"/>
        <end position="460"/>
    </location>
</feature>
<dbReference type="Pfam" id="PF13676">
    <property type="entry name" value="TIR_2"/>
    <property type="match status" value="1"/>
</dbReference>
<name>A0A8B8CEU9_CRAVI</name>
<accession>A0A8B8CEU9</accession>
<organism evidence="3 5">
    <name type="scientific">Crassostrea virginica</name>
    <name type="common">Eastern oyster</name>
    <dbReference type="NCBI Taxonomy" id="6565"/>
    <lineage>
        <taxon>Eukaryota</taxon>
        <taxon>Metazoa</taxon>
        <taxon>Spiralia</taxon>
        <taxon>Lophotrochozoa</taxon>
        <taxon>Mollusca</taxon>
        <taxon>Bivalvia</taxon>
        <taxon>Autobranchia</taxon>
        <taxon>Pteriomorphia</taxon>
        <taxon>Ostreida</taxon>
        <taxon>Ostreoidea</taxon>
        <taxon>Ostreidae</taxon>
        <taxon>Crassostrea</taxon>
    </lineage>
</organism>
<dbReference type="RefSeq" id="XP_022314308.1">
    <property type="nucleotide sequence ID" value="XM_022458600.1"/>
</dbReference>
<protein>
    <submittedName>
        <fullName evidence="4 5">Uncharacterized protein LOC111118900</fullName>
    </submittedName>
</protein>
<dbReference type="InterPro" id="IPR035897">
    <property type="entry name" value="Toll_tir_struct_dom_sf"/>
</dbReference>
<feature type="compositionally biased region" description="Basic and acidic residues" evidence="1">
    <location>
        <begin position="421"/>
        <end position="433"/>
    </location>
</feature>
<evidence type="ECO:0000256" key="1">
    <source>
        <dbReference type="SAM" id="MobiDB-lite"/>
    </source>
</evidence>
<dbReference type="KEGG" id="cvn:111118900"/>
<dbReference type="RefSeq" id="XP_022314306.1">
    <property type="nucleotide sequence ID" value="XM_022458598.1"/>
</dbReference>
<evidence type="ECO:0000313" key="4">
    <source>
        <dbReference type="RefSeq" id="XP_022314306.1"/>
    </source>
</evidence>
<dbReference type="InterPro" id="IPR000157">
    <property type="entry name" value="TIR_dom"/>
</dbReference>
<keyword evidence="3" id="KW-1185">Reference proteome</keyword>
<dbReference type="Gene3D" id="3.40.50.10140">
    <property type="entry name" value="Toll/interleukin-1 receptor homology (TIR) domain"/>
    <property type="match status" value="2"/>
</dbReference>
<reference evidence="4 5" key="1">
    <citation type="submission" date="2025-04" db="UniProtKB">
        <authorList>
            <consortium name="RefSeq"/>
        </authorList>
    </citation>
    <scope>IDENTIFICATION</scope>
    <source>
        <tissue evidence="4 5">Whole sample</tissue>
    </source>
</reference>
<dbReference type="AlphaFoldDB" id="A0A8B8CEU9"/>